<dbReference type="InterPro" id="IPR013149">
    <property type="entry name" value="ADH-like_C"/>
</dbReference>
<dbReference type="Gene3D" id="3.40.50.720">
    <property type="entry name" value="NAD(P)-binding Rossmann-like Domain"/>
    <property type="match status" value="1"/>
</dbReference>
<evidence type="ECO:0000313" key="2">
    <source>
        <dbReference type="EMBL" id="SHG42848.1"/>
    </source>
</evidence>
<protein>
    <submittedName>
        <fullName evidence="2">NADPH:quinone reductase</fullName>
    </submittedName>
</protein>
<dbReference type="InterPro" id="IPR011032">
    <property type="entry name" value="GroES-like_sf"/>
</dbReference>
<evidence type="ECO:0000259" key="1">
    <source>
        <dbReference type="SMART" id="SM00829"/>
    </source>
</evidence>
<dbReference type="RefSeq" id="WP_073130121.1">
    <property type="nucleotide sequence ID" value="NZ_FQWQ01000001.1"/>
</dbReference>
<accession>A0A1M5JQQ2</accession>
<dbReference type="PANTHER" id="PTHR45033">
    <property type="match status" value="1"/>
</dbReference>
<dbReference type="AlphaFoldDB" id="A0A1M5JQQ2"/>
<dbReference type="Gene3D" id="3.90.180.10">
    <property type="entry name" value="Medium-chain alcohol dehydrogenases, catalytic domain"/>
    <property type="match status" value="1"/>
</dbReference>
<dbReference type="CDD" id="cd08276">
    <property type="entry name" value="MDR7"/>
    <property type="match status" value="1"/>
</dbReference>
<dbReference type="Pfam" id="PF08240">
    <property type="entry name" value="ADH_N"/>
    <property type="match status" value="1"/>
</dbReference>
<name>A0A1M5JQQ2_9BACT</name>
<dbReference type="SMART" id="SM00829">
    <property type="entry name" value="PKS_ER"/>
    <property type="match status" value="1"/>
</dbReference>
<dbReference type="STRING" id="947013.SAMN04488109_0229"/>
<dbReference type="OrthoDB" id="9806940at2"/>
<proteinExistence type="predicted"/>
<dbReference type="InterPro" id="IPR036291">
    <property type="entry name" value="NAD(P)-bd_dom_sf"/>
</dbReference>
<dbReference type="Proteomes" id="UP000184212">
    <property type="component" value="Unassembled WGS sequence"/>
</dbReference>
<gene>
    <name evidence="2" type="ORF">SAMN04488109_0229</name>
</gene>
<evidence type="ECO:0000313" key="3">
    <source>
        <dbReference type="Proteomes" id="UP000184212"/>
    </source>
</evidence>
<dbReference type="GO" id="GO:0016491">
    <property type="term" value="F:oxidoreductase activity"/>
    <property type="evidence" value="ECO:0007669"/>
    <property type="project" value="InterPro"/>
</dbReference>
<dbReference type="EMBL" id="FQWQ01000001">
    <property type="protein sequence ID" value="SHG42848.1"/>
    <property type="molecule type" value="Genomic_DNA"/>
</dbReference>
<dbReference type="SUPFAM" id="SSF50129">
    <property type="entry name" value="GroES-like"/>
    <property type="match status" value="1"/>
</dbReference>
<keyword evidence="3" id="KW-1185">Reference proteome</keyword>
<dbReference type="InterPro" id="IPR052711">
    <property type="entry name" value="Zinc_ADH-like"/>
</dbReference>
<reference evidence="2 3" key="1">
    <citation type="submission" date="2016-11" db="EMBL/GenBank/DDBJ databases">
        <authorList>
            <person name="Jaros S."/>
            <person name="Januszkiewicz K."/>
            <person name="Wedrychowicz H."/>
        </authorList>
    </citation>
    <scope>NUCLEOTIDE SEQUENCE [LARGE SCALE GENOMIC DNA]</scope>
    <source>
        <strain evidence="2 3">DSM 24574</strain>
    </source>
</reference>
<dbReference type="SUPFAM" id="SSF51735">
    <property type="entry name" value="NAD(P)-binding Rossmann-fold domains"/>
    <property type="match status" value="1"/>
</dbReference>
<dbReference type="PANTHER" id="PTHR45033:SF2">
    <property type="entry name" value="ZINC-TYPE ALCOHOL DEHYDROGENASE-LIKE PROTEIN C1773.06C"/>
    <property type="match status" value="1"/>
</dbReference>
<organism evidence="2 3">
    <name type="scientific">Chryseolinea serpens</name>
    <dbReference type="NCBI Taxonomy" id="947013"/>
    <lineage>
        <taxon>Bacteria</taxon>
        <taxon>Pseudomonadati</taxon>
        <taxon>Bacteroidota</taxon>
        <taxon>Cytophagia</taxon>
        <taxon>Cytophagales</taxon>
        <taxon>Fulvivirgaceae</taxon>
        <taxon>Chryseolinea</taxon>
    </lineage>
</organism>
<dbReference type="InterPro" id="IPR013154">
    <property type="entry name" value="ADH-like_N"/>
</dbReference>
<dbReference type="InterPro" id="IPR020843">
    <property type="entry name" value="ER"/>
</dbReference>
<feature type="domain" description="Enoyl reductase (ER)" evidence="1">
    <location>
        <begin position="9"/>
        <end position="333"/>
    </location>
</feature>
<dbReference type="Pfam" id="PF00107">
    <property type="entry name" value="ADH_zinc_N"/>
    <property type="match status" value="1"/>
</dbReference>
<sequence>MKSIQLEQFDIAHLKLREIPTPTVGENEVLVKTTAVCLEFHDLIVVENRIPFGIPLPHIPVSEGVGIVESVGHKVTRWKKGDRVIIPFISRWEAGKNTPYNDQLRTGFSLPGLLAEYSVQPENTLVRTPDNLTDEEAAPLSVGGLTVWTCLVEQANIRAGQTILVQGSGGVSLFALQIAKMFGLKVIATTGSKEKEQKLKDLGADEVINYNAFPEWSTEVKRLNGGIGVDVTLDVAGTDTIEQSILSVKQHGFVGLIGLMTGTKLTIDLVPLITNYVRLQAYSVGNAQELNDFVKAIEKNNIKPVVDSVFPLENVQDAFYRFKSGKAFGKVVVAFER</sequence>